<evidence type="ECO:0000313" key="2">
    <source>
        <dbReference type="EMBL" id="SBO93813.1"/>
    </source>
</evidence>
<sequence length="50" mass="5614">MQRDRGPRRVGHPQCPSWREPADAGGMKRTCHCPLRPPRCQPPGGDRHDG</sequence>
<gene>
    <name evidence="2" type="ORF">BN4615_P3327</name>
</gene>
<accession>A0A1M4E4U9</accession>
<name>A0A1M4E4U9_9ACTN</name>
<organism evidence="2">
    <name type="scientific">Nonomuraea gerenzanensis</name>
    <dbReference type="NCBI Taxonomy" id="93944"/>
    <lineage>
        <taxon>Bacteria</taxon>
        <taxon>Bacillati</taxon>
        <taxon>Actinomycetota</taxon>
        <taxon>Actinomycetes</taxon>
        <taxon>Streptosporangiales</taxon>
        <taxon>Streptosporangiaceae</taxon>
        <taxon>Nonomuraea</taxon>
    </lineage>
</organism>
<evidence type="ECO:0000256" key="1">
    <source>
        <dbReference type="SAM" id="MobiDB-lite"/>
    </source>
</evidence>
<proteinExistence type="predicted"/>
<protein>
    <submittedName>
        <fullName evidence="2">Uncharacterized protein</fullName>
    </submittedName>
</protein>
<dbReference type="EMBL" id="LT559118">
    <property type="protein sequence ID" value="SBO93813.1"/>
    <property type="molecule type" value="Genomic_DNA"/>
</dbReference>
<reference evidence="2" key="1">
    <citation type="submission" date="2016-04" db="EMBL/GenBank/DDBJ databases">
        <authorList>
            <person name="Evans L.H."/>
            <person name="Alamgir A."/>
            <person name="Owens N."/>
            <person name="Weber N.D."/>
            <person name="Virtaneva K."/>
            <person name="Barbian K."/>
            <person name="Babar A."/>
            <person name="Rosenke K."/>
        </authorList>
    </citation>
    <scope>NUCLEOTIDE SEQUENCE</scope>
    <source>
        <strain evidence="2">Nono1</strain>
    </source>
</reference>
<dbReference type="AlphaFoldDB" id="A0A1M4E4U9"/>
<feature type="region of interest" description="Disordered" evidence="1">
    <location>
        <begin position="1"/>
        <end position="50"/>
    </location>
</feature>